<organism evidence="2">
    <name type="scientific">Rhizophora mucronata</name>
    <name type="common">Asiatic mangrove</name>
    <dbReference type="NCBI Taxonomy" id="61149"/>
    <lineage>
        <taxon>Eukaryota</taxon>
        <taxon>Viridiplantae</taxon>
        <taxon>Streptophyta</taxon>
        <taxon>Embryophyta</taxon>
        <taxon>Tracheophyta</taxon>
        <taxon>Spermatophyta</taxon>
        <taxon>Magnoliopsida</taxon>
        <taxon>eudicotyledons</taxon>
        <taxon>Gunneridae</taxon>
        <taxon>Pentapetalae</taxon>
        <taxon>rosids</taxon>
        <taxon>fabids</taxon>
        <taxon>Malpighiales</taxon>
        <taxon>Rhizophoraceae</taxon>
        <taxon>Rhizophora</taxon>
    </lineage>
</organism>
<protein>
    <submittedName>
        <fullName evidence="2">Uncharacterized protein</fullName>
    </submittedName>
</protein>
<evidence type="ECO:0000256" key="1">
    <source>
        <dbReference type="SAM" id="SignalP"/>
    </source>
</evidence>
<feature type="signal peptide" evidence="1">
    <location>
        <begin position="1"/>
        <end position="27"/>
    </location>
</feature>
<accession>A0A2P2R2U0</accession>
<keyword evidence="1" id="KW-0732">Signal</keyword>
<reference evidence="2" key="1">
    <citation type="submission" date="2018-02" db="EMBL/GenBank/DDBJ databases">
        <title>Rhizophora mucronata_Transcriptome.</title>
        <authorList>
            <person name="Meera S.P."/>
            <person name="Sreeshan A."/>
            <person name="Augustine A."/>
        </authorList>
    </citation>
    <scope>NUCLEOTIDE SEQUENCE</scope>
    <source>
        <tissue evidence="2">Leaf</tissue>
    </source>
</reference>
<dbReference type="EMBL" id="GGEC01093102">
    <property type="protein sequence ID" value="MBX73586.1"/>
    <property type="molecule type" value="Transcribed_RNA"/>
</dbReference>
<evidence type="ECO:0000313" key="2">
    <source>
        <dbReference type="EMBL" id="MBX73586.1"/>
    </source>
</evidence>
<proteinExistence type="predicted"/>
<feature type="chain" id="PRO_5015183964" evidence="1">
    <location>
        <begin position="28"/>
        <end position="47"/>
    </location>
</feature>
<sequence>MNFHEAQFNQSCMLSLSILFVAQVTHSYDCITEYKQFERSQCGELDH</sequence>
<name>A0A2P2R2U0_RHIMU</name>
<dbReference type="AlphaFoldDB" id="A0A2P2R2U0"/>